<dbReference type="EMBL" id="RYZH01000007">
    <property type="protein sequence ID" value="RUL88743.1"/>
    <property type="molecule type" value="Genomic_DNA"/>
</dbReference>
<reference evidence="1 2" key="1">
    <citation type="submission" date="2018-12" db="EMBL/GenBank/DDBJ databases">
        <authorList>
            <person name="Toschakov S.V."/>
        </authorList>
    </citation>
    <scope>NUCLEOTIDE SEQUENCE [LARGE SCALE GENOMIC DNA]</scope>
    <source>
        <strain evidence="1 2">GM2012</strain>
    </source>
</reference>
<dbReference type="RefSeq" id="WP_126724231.1">
    <property type="nucleotide sequence ID" value="NZ_RYZH01000007.1"/>
</dbReference>
<sequence length="140" mass="15543">MSRGDLSMEGIAFDDHSGRGPVGEPGVVLFVGEEQTLRLWYGTFDAVLRLLHDLWWRDRRIGRLRLLADWIGDRGAFDPEDASGSIVADPVETRDALRLARDRLARRAEPGEALEAALNALIRALDAAIEADAPVRIDRL</sequence>
<reference evidence="1 2" key="2">
    <citation type="submission" date="2019-01" db="EMBL/GenBank/DDBJ databases">
        <title>Tautonia sociabilis, a novel thermotolerant planctomycete of Isosphaeraceae family, isolated from a 4000 m deep subterranean habitat.</title>
        <authorList>
            <person name="Kovaleva O.L."/>
            <person name="Elcheninov A.G."/>
            <person name="Van Heerden E."/>
            <person name="Toshchakov S.V."/>
            <person name="Novikov A."/>
            <person name="Bonch-Osmolovskaya E.A."/>
            <person name="Kublanov I.V."/>
        </authorList>
    </citation>
    <scope>NUCLEOTIDE SEQUENCE [LARGE SCALE GENOMIC DNA]</scope>
    <source>
        <strain evidence="1 2">GM2012</strain>
    </source>
</reference>
<proteinExistence type="predicted"/>
<evidence type="ECO:0000313" key="2">
    <source>
        <dbReference type="Proteomes" id="UP000280296"/>
    </source>
</evidence>
<protein>
    <submittedName>
        <fullName evidence="1">Uncharacterized protein</fullName>
    </submittedName>
</protein>
<keyword evidence="2" id="KW-1185">Reference proteome</keyword>
<dbReference type="OrthoDB" id="9953669at2"/>
<dbReference type="Proteomes" id="UP000280296">
    <property type="component" value="Unassembled WGS sequence"/>
</dbReference>
<evidence type="ECO:0000313" key="1">
    <source>
        <dbReference type="EMBL" id="RUL88743.1"/>
    </source>
</evidence>
<gene>
    <name evidence="1" type="ORF">TsocGM_05105</name>
</gene>
<organism evidence="1 2">
    <name type="scientific">Tautonia sociabilis</name>
    <dbReference type="NCBI Taxonomy" id="2080755"/>
    <lineage>
        <taxon>Bacteria</taxon>
        <taxon>Pseudomonadati</taxon>
        <taxon>Planctomycetota</taxon>
        <taxon>Planctomycetia</taxon>
        <taxon>Isosphaerales</taxon>
        <taxon>Isosphaeraceae</taxon>
        <taxon>Tautonia</taxon>
    </lineage>
</organism>
<name>A0A432MMS2_9BACT</name>
<comment type="caution">
    <text evidence="1">The sequence shown here is derived from an EMBL/GenBank/DDBJ whole genome shotgun (WGS) entry which is preliminary data.</text>
</comment>
<dbReference type="AlphaFoldDB" id="A0A432MMS2"/>
<accession>A0A432MMS2</accession>